<sequence>MDYWGGDLRSLQADTFQSCLEACKTETECVSIAYSGTACYLKKNSTPEKPNGGVWSAKRTRIASNKGLTCGADGSSDGKTYTSSKGDFKIICGKDYAGNDLPATSTKTLETCIETCVATDKCVDVS</sequence>
<dbReference type="InterPro" id="IPR003609">
    <property type="entry name" value="Pan_app"/>
</dbReference>
<dbReference type="Gene3D" id="3.50.4.10">
    <property type="entry name" value="Hepatocyte Growth Factor"/>
    <property type="match status" value="1"/>
</dbReference>
<name>A0A6A5RVP7_9PLEO</name>
<reference evidence="2" key="1">
    <citation type="journal article" date="2020" name="Stud. Mycol.">
        <title>101 Dothideomycetes genomes: a test case for predicting lifestyles and emergence of pathogens.</title>
        <authorList>
            <person name="Haridas S."/>
            <person name="Albert R."/>
            <person name="Binder M."/>
            <person name="Bloem J."/>
            <person name="Labutti K."/>
            <person name="Salamov A."/>
            <person name="Andreopoulos B."/>
            <person name="Baker S."/>
            <person name="Barry K."/>
            <person name="Bills G."/>
            <person name="Bluhm B."/>
            <person name="Cannon C."/>
            <person name="Castanera R."/>
            <person name="Culley D."/>
            <person name="Daum C."/>
            <person name="Ezra D."/>
            <person name="Gonzalez J."/>
            <person name="Henrissat B."/>
            <person name="Kuo A."/>
            <person name="Liang C."/>
            <person name="Lipzen A."/>
            <person name="Lutzoni F."/>
            <person name="Magnuson J."/>
            <person name="Mondo S."/>
            <person name="Nolan M."/>
            <person name="Ohm R."/>
            <person name="Pangilinan J."/>
            <person name="Park H.-J."/>
            <person name="Ramirez L."/>
            <person name="Alfaro M."/>
            <person name="Sun H."/>
            <person name="Tritt A."/>
            <person name="Yoshinaga Y."/>
            <person name="Zwiers L.-H."/>
            <person name="Turgeon B."/>
            <person name="Goodwin S."/>
            <person name="Spatafora J."/>
            <person name="Crous P."/>
            <person name="Grigoriev I."/>
        </authorList>
    </citation>
    <scope>NUCLEOTIDE SEQUENCE</scope>
    <source>
        <strain evidence="2">CBS 183.55</strain>
    </source>
</reference>
<feature type="domain" description="Apple" evidence="1">
    <location>
        <begin position="95"/>
        <end position="123"/>
    </location>
</feature>
<organism evidence="2 3">
    <name type="scientific">Didymella exigua CBS 183.55</name>
    <dbReference type="NCBI Taxonomy" id="1150837"/>
    <lineage>
        <taxon>Eukaryota</taxon>
        <taxon>Fungi</taxon>
        <taxon>Dikarya</taxon>
        <taxon>Ascomycota</taxon>
        <taxon>Pezizomycotina</taxon>
        <taxon>Dothideomycetes</taxon>
        <taxon>Pleosporomycetidae</taxon>
        <taxon>Pleosporales</taxon>
        <taxon>Pleosporineae</taxon>
        <taxon>Didymellaceae</taxon>
        <taxon>Didymella</taxon>
    </lineage>
</organism>
<accession>A0A6A5RVP7</accession>
<protein>
    <recommendedName>
        <fullName evidence="1">Apple domain-containing protein</fullName>
    </recommendedName>
</protein>
<dbReference type="AlphaFoldDB" id="A0A6A5RVP7"/>
<feature type="domain" description="Apple" evidence="1">
    <location>
        <begin position="2"/>
        <end position="42"/>
    </location>
</feature>
<keyword evidence="3" id="KW-1185">Reference proteome</keyword>
<evidence type="ECO:0000259" key="1">
    <source>
        <dbReference type="Pfam" id="PF14295"/>
    </source>
</evidence>
<dbReference type="GeneID" id="54349329"/>
<evidence type="ECO:0000313" key="2">
    <source>
        <dbReference type="EMBL" id="KAF1931420.1"/>
    </source>
</evidence>
<proteinExistence type="predicted"/>
<dbReference type="EMBL" id="ML978961">
    <property type="protein sequence ID" value="KAF1931420.1"/>
    <property type="molecule type" value="Genomic_DNA"/>
</dbReference>
<dbReference type="OrthoDB" id="160645at2759"/>
<evidence type="ECO:0000313" key="3">
    <source>
        <dbReference type="Proteomes" id="UP000800082"/>
    </source>
</evidence>
<dbReference type="Proteomes" id="UP000800082">
    <property type="component" value="Unassembled WGS sequence"/>
</dbReference>
<dbReference type="Pfam" id="PF14295">
    <property type="entry name" value="PAN_4"/>
    <property type="match status" value="2"/>
</dbReference>
<dbReference type="RefSeq" id="XP_033451668.1">
    <property type="nucleotide sequence ID" value="XM_033591661.1"/>
</dbReference>
<gene>
    <name evidence="2" type="ORF">M421DRAFT_418056</name>
</gene>